<dbReference type="InterPro" id="IPR028124">
    <property type="entry name" value="SMAP_dom"/>
</dbReference>
<dbReference type="AlphaFoldDB" id="A0A0L0H5Z2"/>
<comment type="similarity">
    <text evidence="1">Belongs to the SMAP family.</text>
</comment>
<dbReference type="InterPro" id="IPR026714">
    <property type="entry name" value="SMAP"/>
</dbReference>
<dbReference type="VEuPathDB" id="FungiDB:SPPG_08293"/>
<evidence type="ECO:0000256" key="3">
    <source>
        <dbReference type="SAM" id="MobiDB-lite"/>
    </source>
</evidence>
<evidence type="ECO:0000313" key="5">
    <source>
        <dbReference type="EMBL" id="KNC96394.1"/>
    </source>
</evidence>
<dbReference type="GeneID" id="27691464"/>
<evidence type="ECO:0000313" key="6">
    <source>
        <dbReference type="Proteomes" id="UP000053201"/>
    </source>
</evidence>
<dbReference type="PANTHER" id="PTHR22175:SF0">
    <property type="entry name" value="SMALL ACIDIC PROTEIN"/>
    <property type="match status" value="1"/>
</dbReference>
<dbReference type="PANTHER" id="PTHR22175">
    <property type="entry name" value="SMALL ACIDIC PROTEIN-RELATED"/>
    <property type="match status" value="1"/>
</dbReference>
<organism evidence="5 6">
    <name type="scientific">Spizellomyces punctatus (strain DAOM BR117)</name>
    <dbReference type="NCBI Taxonomy" id="645134"/>
    <lineage>
        <taxon>Eukaryota</taxon>
        <taxon>Fungi</taxon>
        <taxon>Fungi incertae sedis</taxon>
        <taxon>Chytridiomycota</taxon>
        <taxon>Chytridiomycota incertae sedis</taxon>
        <taxon>Chytridiomycetes</taxon>
        <taxon>Spizellomycetales</taxon>
        <taxon>Spizellomycetaceae</taxon>
        <taxon>Spizellomyces</taxon>
    </lineage>
</organism>
<protein>
    <recommendedName>
        <fullName evidence="2">Small acidic protein</fullName>
    </recommendedName>
</protein>
<dbReference type="EMBL" id="KQ257469">
    <property type="protein sequence ID" value="KNC96394.1"/>
    <property type="molecule type" value="Genomic_DNA"/>
</dbReference>
<evidence type="ECO:0000259" key="4">
    <source>
        <dbReference type="Pfam" id="PF15477"/>
    </source>
</evidence>
<evidence type="ECO:0000256" key="1">
    <source>
        <dbReference type="ARBA" id="ARBA00006502"/>
    </source>
</evidence>
<dbReference type="OrthoDB" id="10066125at2759"/>
<feature type="compositionally biased region" description="Polar residues" evidence="3">
    <location>
        <begin position="272"/>
        <end position="288"/>
    </location>
</feature>
<feature type="compositionally biased region" description="Basic and acidic residues" evidence="3">
    <location>
        <begin position="155"/>
        <end position="191"/>
    </location>
</feature>
<dbReference type="Proteomes" id="UP000053201">
    <property type="component" value="Unassembled WGS sequence"/>
</dbReference>
<dbReference type="Pfam" id="PF15477">
    <property type="entry name" value="SMAP"/>
    <property type="match status" value="1"/>
</dbReference>
<evidence type="ECO:0000256" key="2">
    <source>
        <dbReference type="ARBA" id="ARBA00016161"/>
    </source>
</evidence>
<dbReference type="eggNOG" id="ENOG502S7BH">
    <property type="taxonomic scope" value="Eukaryota"/>
</dbReference>
<gene>
    <name evidence="5" type="ORF">SPPG_08293</name>
</gene>
<sequence>MPSTAFTPPPSTDMNVTKKERKKKKEKSSKGEPADKTVELVENSNDELVNDKKRPGSSDKVAPKQAKGLEEHATKKKSRKEKKEDKKAVENTGSLPSPTDNDDSGQNVSVNSKKTKKEKTKKSKHDSMEVEISPDPVEHQQQQETGKIKKSKKKPTLEKVDDKGDIHSTRPGGEERKRKSEVEQPAEEEKSKKKRKKDKERQRTTDIEATAKDLPPVDKPEKDTDIKSLKDKKKTKKAEKAEKKKMASTSSESKPTTTAHAPKKDAQAPPAENQTVASGTGTWNDWSQASFEGDAARKNKFLRLLGAKKASNDAIISTTSSNAPTSAIQAEVGKKIEHDIVNQFEQGRAIQQKLRQGRRVGLGF</sequence>
<keyword evidence="6" id="KW-1185">Reference proteome</keyword>
<dbReference type="OMA" id="QAEQWQV"/>
<name>A0A0L0H5Z2_SPIPD</name>
<feature type="compositionally biased region" description="Basic and acidic residues" evidence="3">
    <location>
        <begin position="199"/>
        <end position="229"/>
    </location>
</feature>
<dbReference type="InParanoid" id="A0A0L0H5Z2"/>
<reference evidence="5 6" key="1">
    <citation type="submission" date="2009-08" db="EMBL/GenBank/DDBJ databases">
        <title>The Genome Sequence of Spizellomyces punctatus strain DAOM BR117.</title>
        <authorList>
            <consortium name="The Broad Institute Genome Sequencing Platform"/>
            <person name="Russ C."/>
            <person name="Cuomo C."/>
            <person name="Shea T."/>
            <person name="Young S.K."/>
            <person name="Zeng Q."/>
            <person name="Koehrsen M."/>
            <person name="Haas B."/>
            <person name="Borodovsky M."/>
            <person name="Guigo R."/>
            <person name="Alvarado L."/>
            <person name="Berlin A."/>
            <person name="Bochicchio J."/>
            <person name="Borenstein D."/>
            <person name="Chapman S."/>
            <person name="Chen Z."/>
            <person name="Engels R."/>
            <person name="Freedman E."/>
            <person name="Gellesch M."/>
            <person name="Goldberg J."/>
            <person name="Griggs A."/>
            <person name="Gujja S."/>
            <person name="Heiman D."/>
            <person name="Hepburn T."/>
            <person name="Howarth C."/>
            <person name="Jen D."/>
            <person name="Larson L."/>
            <person name="Lewis B."/>
            <person name="Mehta T."/>
            <person name="Park D."/>
            <person name="Pearson M."/>
            <person name="Roberts A."/>
            <person name="Saif S."/>
            <person name="Shenoy N."/>
            <person name="Sisk P."/>
            <person name="Stolte C."/>
            <person name="Sykes S."/>
            <person name="Thomson T."/>
            <person name="Walk T."/>
            <person name="White J."/>
            <person name="Yandava C."/>
            <person name="Burger G."/>
            <person name="Gray M.W."/>
            <person name="Holland P.W.H."/>
            <person name="King N."/>
            <person name="Lang F.B.F."/>
            <person name="Roger A.J."/>
            <person name="Ruiz-Trillo I."/>
            <person name="Lander E."/>
            <person name="Nusbaum C."/>
        </authorList>
    </citation>
    <scope>NUCLEOTIDE SEQUENCE [LARGE SCALE GENOMIC DNA]</scope>
    <source>
        <strain evidence="5 6">DAOM BR117</strain>
    </source>
</reference>
<feature type="domain" description="Small acidic protein-like" evidence="4">
    <location>
        <begin position="286"/>
        <end position="363"/>
    </location>
</feature>
<feature type="region of interest" description="Disordered" evidence="3">
    <location>
        <begin position="1"/>
        <end position="288"/>
    </location>
</feature>
<feature type="compositionally biased region" description="Polar residues" evidence="3">
    <location>
        <begin position="91"/>
        <end position="111"/>
    </location>
</feature>
<feature type="compositionally biased region" description="Basic residues" evidence="3">
    <location>
        <begin position="113"/>
        <end position="124"/>
    </location>
</feature>
<feature type="compositionally biased region" description="Basic and acidic residues" evidence="3">
    <location>
        <begin position="28"/>
        <end position="39"/>
    </location>
</feature>
<proteinExistence type="inferred from homology"/>
<dbReference type="RefSeq" id="XP_016604434.1">
    <property type="nucleotide sequence ID" value="XM_016756450.1"/>
</dbReference>
<accession>A0A0L0H5Z2</accession>